<protein>
    <recommendedName>
        <fullName evidence="2">Phosphatidic acid phosphatase type 2/haloperoxidase domain-containing protein</fullName>
    </recommendedName>
</protein>
<reference evidence="3 4" key="1">
    <citation type="submission" date="2015-12" db="EMBL/GenBank/DDBJ databases">
        <title>Haloprofundus marisrubri gen. nov., sp. nov., an extremely halophilic archaeon isolated from the Discovery deep brine-seawater interface in the Red Sea.</title>
        <authorList>
            <person name="Zhang G."/>
            <person name="Stingl U."/>
            <person name="Rashid M."/>
        </authorList>
    </citation>
    <scope>NUCLEOTIDE SEQUENCE [LARGE SCALE GENOMIC DNA]</scope>
    <source>
        <strain evidence="3 4">SB9</strain>
    </source>
</reference>
<dbReference type="OrthoDB" id="10182at2157"/>
<organism evidence="3 4">
    <name type="scientific">Haloprofundus marisrubri</name>
    <dbReference type="NCBI Taxonomy" id="1514971"/>
    <lineage>
        <taxon>Archaea</taxon>
        <taxon>Methanobacteriati</taxon>
        <taxon>Methanobacteriota</taxon>
        <taxon>Stenosarchaea group</taxon>
        <taxon>Halobacteria</taxon>
        <taxon>Halobacteriales</taxon>
        <taxon>Haloferacaceae</taxon>
        <taxon>Haloprofundus</taxon>
    </lineage>
</organism>
<keyword evidence="4" id="KW-1185">Reference proteome</keyword>
<feature type="transmembrane region" description="Helical" evidence="1">
    <location>
        <begin position="24"/>
        <end position="47"/>
    </location>
</feature>
<dbReference type="PANTHER" id="PTHR14969">
    <property type="entry name" value="SPHINGOSINE-1-PHOSPHATE PHOSPHOHYDROLASE"/>
    <property type="match status" value="1"/>
</dbReference>
<feature type="transmembrane region" description="Helical" evidence="1">
    <location>
        <begin position="168"/>
        <end position="186"/>
    </location>
</feature>
<accession>A0A0W1R8Y5</accession>
<feature type="transmembrane region" description="Helical" evidence="1">
    <location>
        <begin position="144"/>
        <end position="161"/>
    </location>
</feature>
<keyword evidence="1" id="KW-1133">Transmembrane helix</keyword>
<proteinExistence type="predicted"/>
<feature type="transmembrane region" description="Helical" evidence="1">
    <location>
        <begin position="221"/>
        <end position="239"/>
    </location>
</feature>
<dbReference type="Pfam" id="PF01569">
    <property type="entry name" value="PAP2"/>
    <property type="match status" value="1"/>
</dbReference>
<evidence type="ECO:0000256" key="1">
    <source>
        <dbReference type="SAM" id="Phobius"/>
    </source>
</evidence>
<dbReference type="Gene3D" id="1.20.144.10">
    <property type="entry name" value="Phosphatidic acid phosphatase type 2/haloperoxidase"/>
    <property type="match status" value="1"/>
</dbReference>
<dbReference type="AlphaFoldDB" id="A0A0W1R8Y5"/>
<evidence type="ECO:0000313" key="4">
    <source>
        <dbReference type="Proteomes" id="UP000054387"/>
    </source>
</evidence>
<sequence>MNAFRLVPFSETIRASIPPEFAGWFVPVTELGGVAFSLAFLCLFYWLTDRDRAATLTALVLGAAALVLGLKGAFALPRPPIETALVVETGYGFPSGHAVIATVLYGGLAALVDVGRRAVRYATAAALVAVVSLSRVVIGVHYVGDVLVGTALAAAFLWVGLRVTKREPLRAFALAAGLGAVGYALAGPTVNAVTVFGASVGGALTWYVLEPPARPASRVEAATLVLVGLPAVVGIRVATEAVGTLFPLVFALSVLLVGFIVGFPVLLTELGGRMGVASR</sequence>
<dbReference type="SUPFAM" id="SSF48317">
    <property type="entry name" value="Acid phosphatase/Vanadium-dependent haloperoxidase"/>
    <property type="match status" value="1"/>
</dbReference>
<gene>
    <name evidence="3" type="ORF">AUR64_10920</name>
</gene>
<comment type="caution">
    <text evidence="3">The sequence shown here is derived from an EMBL/GenBank/DDBJ whole genome shotgun (WGS) entry which is preliminary data.</text>
</comment>
<feature type="transmembrane region" description="Helical" evidence="1">
    <location>
        <begin position="54"/>
        <end position="76"/>
    </location>
</feature>
<dbReference type="RefSeq" id="WP_058581455.1">
    <property type="nucleotide sequence ID" value="NZ_LOPU01000018.1"/>
</dbReference>
<evidence type="ECO:0000259" key="2">
    <source>
        <dbReference type="SMART" id="SM00014"/>
    </source>
</evidence>
<evidence type="ECO:0000313" key="3">
    <source>
        <dbReference type="EMBL" id="KTG10100.1"/>
    </source>
</evidence>
<dbReference type="EMBL" id="LOPU01000018">
    <property type="protein sequence ID" value="KTG10100.1"/>
    <property type="molecule type" value="Genomic_DNA"/>
</dbReference>
<feature type="transmembrane region" description="Helical" evidence="1">
    <location>
        <begin position="245"/>
        <end position="267"/>
    </location>
</feature>
<feature type="transmembrane region" description="Helical" evidence="1">
    <location>
        <begin position="96"/>
        <end position="114"/>
    </location>
</feature>
<dbReference type="STRING" id="1514971.AUR64_10920"/>
<keyword evidence="1" id="KW-0472">Membrane</keyword>
<dbReference type="SMART" id="SM00014">
    <property type="entry name" value="acidPPc"/>
    <property type="match status" value="1"/>
</dbReference>
<feature type="transmembrane region" description="Helical" evidence="1">
    <location>
        <begin position="121"/>
        <end position="138"/>
    </location>
</feature>
<feature type="domain" description="Phosphatidic acid phosphatase type 2/haloperoxidase" evidence="2">
    <location>
        <begin position="54"/>
        <end position="161"/>
    </location>
</feature>
<dbReference type="InterPro" id="IPR000326">
    <property type="entry name" value="PAP2/HPO"/>
</dbReference>
<dbReference type="InterPro" id="IPR036938">
    <property type="entry name" value="PAP2/HPO_sf"/>
</dbReference>
<name>A0A0W1R8Y5_9EURY</name>
<dbReference type="Proteomes" id="UP000054387">
    <property type="component" value="Unassembled WGS sequence"/>
</dbReference>
<dbReference type="PANTHER" id="PTHR14969:SF13">
    <property type="entry name" value="AT30094P"/>
    <property type="match status" value="1"/>
</dbReference>
<keyword evidence="1" id="KW-0812">Transmembrane</keyword>